<dbReference type="Proteomes" id="UP001283361">
    <property type="component" value="Unassembled WGS sequence"/>
</dbReference>
<keyword evidence="2" id="KW-1185">Reference proteome</keyword>
<proteinExistence type="predicted"/>
<accession>A0AAE1D2C0</accession>
<evidence type="ECO:0000313" key="2">
    <source>
        <dbReference type="Proteomes" id="UP001283361"/>
    </source>
</evidence>
<comment type="caution">
    <text evidence="1">The sequence shown here is derived from an EMBL/GenBank/DDBJ whole genome shotgun (WGS) entry which is preliminary data.</text>
</comment>
<gene>
    <name evidence="1" type="ORF">RRG08_024498</name>
</gene>
<organism evidence="1 2">
    <name type="scientific">Elysia crispata</name>
    <name type="common">lettuce slug</name>
    <dbReference type="NCBI Taxonomy" id="231223"/>
    <lineage>
        <taxon>Eukaryota</taxon>
        <taxon>Metazoa</taxon>
        <taxon>Spiralia</taxon>
        <taxon>Lophotrochozoa</taxon>
        <taxon>Mollusca</taxon>
        <taxon>Gastropoda</taxon>
        <taxon>Heterobranchia</taxon>
        <taxon>Euthyneura</taxon>
        <taxon>Panpulmonata</taxon>
        <taxon>Sacoglossa</taxon>
        <taxon>Placobranchoidea</taxon>
        <taxon>Plakobranchidae</taxon>
        <taxon>Elysia</taxon>
    </lineage>
</organism>
<name>A0AAE1D2C0_9GAST</name>
<dbReference type="AlphaFoldDB" id="A0AAE1D2C0"/>
<sequence>MEGFACLSCLTRYSIVGELWRGLRVYRASQDTALWENYGGVCVSIVPHKIQHCGRTMEGFACLSCLTRYSIVGELWRGLRVYRASQDTALWENYGGVCVSIVPHKIQHCGRTMEDTALWENYGGVCVSIVPHKIQHCGRTMEGFACLSCLTRYSIAVVL</sequence>
<dbReference type="EMBL" id="JAWDGP010005718">
    <property type="protein sequence ID" value="KAK3753225.1"/>
    <property type="molecule type" value="Genomic_DNA"/>
</dbReference>
<evidence type="ECO:0000313" key="1">
    <source>
        <dbReference type="EMBL" id="KAK3753225.1"/>
    </source>
</evidence>
<protein>
    <submittedName>
        <fullName evidence="1">Uncharacterized protein</fullName>
    </submittedName>
</protein>
<reference evidence="1" key="1">
    <citation type="journal article" date="2023" name="G3 (Bethesda)">
        <title>A reference genome for the long-term kleptoplast-retaining sea slug Elysia crispata morphotype clarki.</title>
        <authorList>
            <person name="Eastman K.E."/>
            <person name="Pendleton A.L."/>
            <person name="Shaikh M.A."/>
            <person name="Suttiyut T."/>
            <person name="Ogas R."/>
            <person name="Tomko P."/>
            <person name="Gavelis G."/>
            <person name="Widhalm J.R."/>
            <person name="Wisecaver J.H."/>
        </authorList>
    </citation>
    <scope>NUCLEOTIDE SEQUENCE</scope>
    <source>
        <strain evidence="1">ECLA1</strain>
    </source>
</reference>